<evidence type="ECO:0000313" key="6">
    <source>
        <dbReference type="EMBL" id="KAK0305937.1"/>
    </source>
</evidence>
<evidence type="ECO:0000256" key="3">
    <source>
        <dbReference type="ARBA" id="ARBA00022833"/>
    </source>
</evidence>
<dbReference type="InterPro" id="IPR002931">
    <property type="entry name" value="Transglutaminase-like"/>
</dbReference>
<feature type="compositionally biased region" description="Basic and acidic residues" evidence="4">
    <location>
        <begin position="462"/>
        <end position="486"/>
    </location>
</feature>
<dbReference type="GO" id="GO:0005829">
    <property type="term" value="C:cytosol"/>
    <property type="evidence" value="ECO:0007669"/>
    <property type="project" value="TreeGrafter"/>
</dbReference>
<reference evidence="7" key="2">
    <citation type="submission" date="2023-06" db="EMBL/GenBank/DDBJ databases">
        <title>Black Yeasts Isolated from many extreme environments.</title>
        <authorList>
            <person name="Coleine C."/>
            <person name="Stajich J.E."/>
            <person name="Selbmann L."/>
        </authorList>
    </citation>
    <scope>NUCLEOTIDE SEQUENCE</scope>
    <source>
        <strain evidence="7">CCFEE 5200</strain>
    </source>
</reference>
<dbReference type="GO" id="GO:0006516">
    <property type="term" value="P:glycoprotein catabolic process"/>
    <property type="evidence" value="ECO:0007669"/>
    <property type="project" value="TreeGrafter"/>
</dbReference>
<dbReference type="SMART" id="SM00460">
    <property type="entry name" value="TGc"/>
    <property type="match status" value="1"/>
</dbReference>
<dbReference type="Pfam" id="PF01841">
    <property type="entry name" value="Transglut_core"/>
    <property type="match status" value="1"/>
</dbReference>
<feature type="compositionally biased region" description="Basic and acidic residues" evidence="4">
    <location>
        <begin position="443"/>
        <end position="452"/>
    </location>
</feature>
<feature type="region of interest" description="Disordered" evidence="4">
    <location>
        <begin position="432"/>
        <end position="486"/>
    </location>
</feature>
<evidence type="ECO:0000313" key="7">
    <source>
        <dbReference type="EMBL" id="KAK1003453.1"/>
    </source>
</evidence>
<comment type="similarity">
    <text evidence="1">Belongs to the transglutaminase-like superfamily. PNGase family.</text>
</comment>
<dbReference type="AlphaFoldDB" id="A0AAN6KVQ2"/>
<evidence type="ECO:0000256" key="4">
    <source>
        <dbReference type="SAM" id="MobiDB-lite"/>
    </source>
</evidence>
<protein>
    <submittedName>
        <fullName evidence="7">Protein png1</fullName>
        <ecNumber evidence="7">3.5.1.52</ecNumber>
    </submittedName>
</protein>
<sequence length="486" mass="55454">MADRNIRRKPLPSAAQAAIPPTLSPDWSADLTAQFRRVLSTRRMNELSKRPGSQRRSSSRLPTEYFVESRQSPQLPPRHAYDANVQIDPTPLREVPSVSGAHPLLSPPLAPPPAYSSLRNIPIIPTPPTDSKSLRFRGMLLSLSNTPCKWENPGLLDEALGAIPLQRIYEEAQEEADLFMAEAASMGPSMKPAWGYQDCVIRALMKWFKRDFFEWVNNPRCTVCRTPTVACGMAAPLPDEQARGANRVELYRCANQHCLSYERFPRYNDAFVLLQTRRGRCGEWANCFSMLCRALGSRVRWVWNAEDHVWTEVYSVHRKRWVHVDCCEEQWDVPLLYTQGWNKKLSYCIAFSADGCCDVTRRYVRDPTSHALTRSRCPEGVLMHIVREIKDMRRRDMDKKERFRLNAEDMREDAELRKNIIEALAYSISRILPGGDGGTGARPDPDAMKAAEGRQSGPMEWIRARGEGGRNQNRDQRSGSRDPRLP</sequence>
<feature type="region of interest" description="Disordered" evidence="4">
    <location>
        <begin position="42"/>
        <end position="78"/>
    </location>
</feature>
<feature type="region of interest" description="Disordered" evidence="4">
    <location>
        <begin position="1"/>
        <end position="27"/>
    </location>
</feature>
<keyword evidence="3" id="KW-0862">Zinc</keyword>
<dbReference type="Gene3D" id="2.20.25.10">
    <property type="match status" value="1"/>
</dbReference>
<gene>
    <name evidence="7" type="primary">png1_3</name>
    <name evidence="6" type="synonym">png1_2</name>
    <name evidence="6" type="ORF">LTR82_016579</name>
    <name evidence="7" type="ORF">LTR91_004678</name>
</gene>
<dbReference type="Proteomes" id="UP001168146">
    <property type="component" value="Unassembled WGS sequence"/>
</dbReference>
<evidence type="ECO:0000256" key="1">
    <source>
        <dbReference type="ARBA" id="ARBA00009390"/>
    </source>
</evidence>
<dbReference type="FunFam" id="3.10.620.30:FF:000004">
    <property type="entry name" value="Peptidase (PNG1)"/>
    <property type="match status" value="1"/>
</dbReference>
<reference evidence="6" key="1">
    <citation type="submission" date="2021-12" db="EMBL/GenBank/DDBJ databases">
        <title>Black yeast isolated from Biological Soil Crust.</title>
        <authorList>
            <person name="Kurbessoian T."/>
        </authorList>
    </citation>
    <scope>NUCLEOTIDE SEQUENCE</scope>
    <source>
        <strain evidence="6">CCFEE 5208</strain>
    </source>
</reference>
<dbReference type="GO" id="GO:0046872">
    <property type="term" value="F:metal ion binding"/>
    <property type="evidence" value="ECO:0007669"/>
    <property type="project" value="UniProtKB-KW"/>
</dbReference>
<dbReference type="EMBL" id="JASUXU010000108">
    <property type="protein sequence ID" value="KAK0305937.1"/>
    <property type="molecule type" value="Genomic_DNA"/>
</dbReference>
<dbReference type="PANTHER" id="PTHR12143">
    <property type="entry name" value="PEPTIDE N-GLYCANASE PNGASE -RELATED"/>
    <property type="match status" value="1"/>
</dbReference>
<evidence type="ECO:0000259" key="5">
    <source>
        <dbReference type="SMART" id="SM00460"/>
    </source>
</evidence>
<feature type="compositionally biased region" description="Basic residues" evidence="4">
    <location>
        <begin position="1"/>
        <end position="10"/>
    </location>
</feature>
<dbReference type="Gene3D" id="3.10.620.30">
    <property type="match status" value="1"/>
</dbReference>
<dbReference type="EMBL" id="JAUJLE010000028">
    <property type="protein sequence ID" value="KAK1003453.1"/>
    <property type="molecule type" value="Genomic_DNA"/>
</dbReference>
<dbReference type="SUPFAM" id="SSF54001">
    <property type="entry name" value="Cysteine proteinases"/>
    <property type="match status" value="1"/>
</dbReference>
<accession>A0AAN6KVQ2</accession>
<feature type="domain" description="Transglutaminase-like" evidence="5">
    <location>
        <begin position="273"/>
        <end position="328"/>
    </location>
</feature>
<dbReference type="EC" id="3.5.1.52" evidence="7"/>
<dbReference type="InterPro" id="IPR050883">
    <property type="entry name" value="PNGase"/>
</dbReference>
<keyword evidence="8" id="KW-1185">Reference proteome</keyword>
<dbReference type="PANTHER" id="PTHR12143:SF19">
    <property type="entry name" value="PEPTIDE-N(4)-(N-ACETYL-BETA-GLUCOSAMINYL)ASPARAGINE AMIDASE"/>
    <property type="match status" value="1"/>
</dbReference>
<dbReference type="GO" id="GO:0000224">
    <property type="term" value="F:peptide-N4-(N-acetyl-beta-glucosaminyl)asparagine amidase activity"/>
    <property type="evidence" value="ECO:0007669"/>
    <property type="project" value="UniProtKB-EC"/>
</dbReference>
<keyword evidence="2" id="KW-0479">Metal-binding</keyword>
<dbReference type="GO" id="GO:0005634">
    <property type="term" value="C:nucleus"/>
    <property type="evidence" value="ECO:0007669"/>
    <property type="project" value="TreeGrafter"/>
</dbReference>
<dbReference type="Proteomes" id="UP001175353">
    <property type="component" value="Unassembled WGS sequence"/>
</dbReference>
<dbReference type="InterPro" id="IPR038765">
    <property type="entry name" value="Papain-like_cys_pep_sf"/>
</dbReference>
<evidence type="ECO:0000256" key="2">
    <source>
        <dbReference type="ARBA" id="ARBA00022723"/>
    </source>
</evidence>
<organism evidence="7 8">
    <name type="scientific">Friedmanniomyces endolithicus</name>
    <dbReference type="NCBI Taxonomy" id="329885"/>
    <lineage>
        <taxon>Eukaryota</taxon>
        <taxon>Fungi</taxon>
        <taxon>Dikarya</taxon>
        <taxon>Ascomycota</taxon>
        <taxon>Pezizomycotina</taxon>
        <taxon>Dothideomycetes</taxon>
        <taxon>Dothideomycetidae</taxon>
        <taxon>Mycosphaerellales</taxon>
        <taxon>Teratosphaeriaceae</taxon>
        <taxon>Friedmanniomyces</taxon>
    </lineage>
</organism>
<comment type="caution">
    <text evidence="7">The sequence shown here is derived from an EMBL/GenBank/DDBJ whole genome shotgun (WGS) entry which is preliminary data.</text>
</comment>
<name>A0AAN6KVQ2_9PEZI</name>
<keyword evidence="7" id="KW-0378">Hydrolase</keyword>
<proteinExistence type="inferred from homology"/>
<evidence type="ECO:0000313" key="8">
    <source>
        <dbReference type="Proteomes" id="UP001175353"/>
    </source>
</evidence>